<dbReference type="PANTHER" id="PTHR22893:SF55">
    <property type="entry name" value="OXIDOREDUCTASE-RELATED"/>
    <property type="match status" value="1"/>
</dbReference>
<dbReference type="Pfam" id="PF00724">
    <property type="entry name" value="Oxidored_FMN"/>
    <property type="match status" value="1"/>
</dbReference>
<dbReference type="EMBL" id="PUIO01000083">
    <property type="protein sequence ID" value="PQP14789.1"/>
    <property type="molecule type" value="Genomic_DNA"/>
</dbReference>
<dbReference type="PANTHER" id="PTHR22893">
    <property type="entry name" value="NADH OXIDOREDUCTASE-RELATED"/>
    <property type="match status" value="1"/>
</dbReference>
<feature type="domain" description="NADH:flavin oxidoreductase/NADH oxidase N-terminal" evidence="1">
    <location>
        <begin position="18"/>
        <end position="359"/>
    </location>
</feature>
<dbReference type="SUPFAM" id="SSF51395">
    <property type="entry name" value="FMN-linked oxidoreductases"/>
    <property type="match status" value="1"/>
</dbReference>
<proteinExistence type="predicted"/>
<dbReference type="Gene3D" id="3.20.20.70">
    <property type="entry name" value="Aldolase class I"/>
    <property type="match status" value="1"/>
</dbReference>
<dbReference type="InterPro" id="IPR013785">
    <property type="entry name" value="Aldolase_TIM"/>
</dbReference>
<name>A0A2S8IJE8_RHOOP</name>
<dbReference type="CDD" id="cd04747">
    <property type="entry name" value="OYE_like_5_FMN"/>
    <property type="match status" value="1"/>
</dbReference>
<evidence type="ECO:0000259" key="1">
    <source>
        <dbReference type="Pfam" id="PF00724"/>
    </source>
</evidence>
<dbReference type="InterPro" id="IPR045247">
    <property type="entry name" value="Oye-like"/>
</dbReference>
<dbReference type="GO" id="GO:0016491">
    <property type="term" value="F:oxidoreductase activity"/>
    <property type="evidence" value="ECO:0007669"/>
    <property type="project" value="InterPro"/>
</dbReference>
<evidence type="ECO:0000313" key="2">
    <source>
        <dbReference type="EMBL" id="PQP14789.1"/>
    </source>
</evidence>
<dbReference type="RefSeq" id="WP_105423193.1">
    <property type="nucleotide sequence ID" value="NZ_PUIO01000083.1"/>
</dbReference>
<dbReference type="InterPro" id="IPR001155">
    <property type="entry name" value="OxRdtase_FMN_N"/>
</dbReference>
<accession>A0A2S8IJE8</accession>
<organism evidence="2 3">
    <name type="scientific">Rhodococcus opacus</name>
    <name type="common">Nocardia opaca</name>
    <dbReference type="NCBI Taxonomy" id="37919"/>
    <lineage>
        <taxon>Bacteria</taxon>
        <taxon>Bacillati</taxon>
        <taxon>Actinomycetota</taxon>
        <taxon>Actinomycetes</taxon>
        <taxon>Mycobacteriales</taxon>
        <taxon>Nocardiaceae</taxon>
        <taxon>Rhodococcus</taxon>
    </lineage>
</organism>
<dbReference type="Proteomes" id="UP000239290">
    <property type="component" value="Unassembled WGS sequence"/>
</dbReference>
<gene>
    <name evidence="2" type="ORF">C5613_40045</name>
</gene>
<sequence length="374" mass="39673">MSIASDAVRTAQVLGRSFSVGNLTVPNRIVMAPLTRFFSPDGVPGHDVAQYYARRAAANVGLIITEGTLVQHPSSGSSDRVPRFWGEESLDGWRGVASAVHEAGGKIIPQLWHVGSTRTEGVGPVRTAPPVGPSGLALDGLPAGVALSTADIDDVIGAFATGAAAAQELGFDGVELHGAHGYLVDQFLWGRTNQRTDSYGGDLASRVRFAAEVVAAVRESIAPDFPVFFRLSQWKTGQYDARLAETPAELEAILTPLSDAGVDVFHASTRRYWIPEFEGSNLNLAGWAKNVTGKASVTVGSVGLDKEFVGPAGSPDRSAVTSIEELLDRAECDEFDLVAVGRALIADPEWARKALDGRLDDAEPYDAALLETLH</sequence>
<dbReference type="AlphaFoldDB" id="A0A2S8IJE8"/>
<reference evidence="3" key="1">
    <citation type="submission" date="2018-02" db="EMBL/GenBank/DDBJ databases">
        <title>Draft genome sequencing of Rhodococcus opacus KU647198.</title>
        <authorList>
            <person name="Zheng B.-X."/>
        </authorList>
    </citation>
    <scope>NUCLEOTIDE SEQUENCE [LARGE SCALE GENOMIC DNA]</scope>
    <source>
        <strain evidence="3">04-OD7</strain>
    </source>
</reference>
<comment type="caution">
    <text evidence="2">The sequence shown here is derived from an EMBL/GenBank/DDBJ whole genome shotgun (WGS) entry which is preliminary data.</text>
</comment>
<dbReference type="GO" id="GO:0005829">
    <property type="term" value="C:cytosol"/>
    <property type="evidence" value="ECO:0007669"/>
    <property type="project" value="TreeGrafter"/>
</dbReference>
<dbReference type="GO" id="GO:0010181">
    <property type="term" value="F:FMN binding"/>
    <property type="evidence" value="ECO:0007669"/>
    <property type="project" value="InterPro"/>
</dbReference>
<protein>
    <submittedName>
        <fullName evidence="2">12-oxophytodienoate reductase</fullName>
    </submittedName>
</protein>
<dbReference type="FunFam" id="3.20.20.70:FF:000262">
    <property type="entry name" value="NADH:flavin oxidoreductase"/>
    <property type="match status" value="1"/>
</dbReference>
<evidence type="ECO:0000313" key="3">
    <source>
        <dbReference type="Proteomes" id="UP000239290"/>
    </source>
</evidence>